<protein>
    <submittedName>
        <fullName evidence="2">Uncharacterized protein</fullName>
    </submittedName>
</protein>
<dbReference type="EMBL" id="FMAR01000001">
    <property type="protein sequence ID" value="SCB77387.1"/>
    <property type="molecule type" value="Genomic_DNA"/>
</dbReference>
<dbReference type="Proteomes" id="UP000242818">
    <property type="component" value="Unassembled WGS sequence"/>
</dbReference>
<reference evidence="2 3" key="1">
    <citation type="submission" date="2016-08" db="EMBL/GenBank/DDBJ databases">
        <authorList>
            <person name="Seilhamer J.J."/>
        </authorList>
    </citation>
    <scope>NUCLEOTIDE SEQUENCE [LARGE SCALE GENOMIC DNA]</scope>
    <source>
        <strain evidence="2 3">A37T2</strain>
    </source>
</reference>
<dbReference type="RefSeq" id="WP_089708175.1">
    <property type="nucleotide sequence ID" value="NZ_FMAR01000001.1"/>
</dbReference>
<dbReference type="OrthoDB" id="871919at2"/>
<accession>A0A1C3Z4P2</accession>
<feature type="signal peptide" evidence="1">
    <location>
        <begin position="1"/>
        <end position="19"/>
    </location>
</feature>
<evidence type="ECO:0000256" key="1">
    <source>
        <dbReference type="SAM" id="SignalP"/>
    </source>
</evidence>
<keyword evidence="1" id="KW-0732">Signal</keyword>
<evidence type="ECO:0000313" key="3">
    <source>
        <dbReference type="Proteomes" id="UP000242818"/>
    </source>
</evidence>
<feature type="chain" id="PRO_5008687928" evidence="1">
    <location>
        <begin position="20"/>
        <end position="311"/>
    </location>
</feature>
<dbReference type="STRING" id="1335309.GA0116948_101241"/>
<gene>
    <name evidence="2" type="ORF">GA0116948_101241</name>
</gene>
<evidence type="ECO:0000313" key="2">
    <source>
        <dbReference type="EMBL" id="SCB77387.1"/>
    </source>
</evidence>
<proteinExistence type="predicted"/>
<name>A0A1C3Z4P2_9BACT</name>
<keyword evidence="3" id="KW-1185">Reference proteome</keyword>
<sequence length="311" mass="35473">MRYSGFLVLFIFSSFHAWGQTLAELEREVDSMIRRSEKSDVVIGLGYGNNLAYDKKINTYTAQDLILKPYLSPSLTYYHKSGLNAGVSTYYLFKANDQPWFEWDLSAGYDYTKSRRFLAGITYTKYLFTRSREDIMATPITNELFAYYAYRGWWLQPVLSADFGWGKEKDPVFRKLYSVTHGQDINFIASLRHDFMFIDVLRHNDALLLTPSVNFTAGTANYYSELESFQYMMQSNKGRMALPPPPGPYTPQKQADINTGFEARALDVSFHLSYLVGRVTLAPSYTVFKLLTASSGSGISGYFTAHMSISL</sequence>
<organism evidence="2 3">
    <name type="scientific">Chitinophaga costaii</name>
    <dbReference type="NCBI Taxonomy" id="1335309"/>
    <lineage>
        <taxon>Bacteria</taxon>
        <taxon>Pseudomonadati</taxon>
        <taxon>Bacteroidota</taxon>
        <taxon>Chitinophagia</taxon>
        <taxon>Chitinophagales</taxon>
        <taxon>Chitinophagaceae</taxon>
        <taxon>Chitinophaga</taxon>
    </lineage>
</organism>
<dbReference type="AlphaFoldDB" id="A0A1C3Z4P2"/>